<feature type="binding site" evidence="10">
    <location>
        <position position="195"/>
    </location>
    <ligand>
        <name>UDP-N-acetyl-alpha-D-glucosamine</name>
        <dbReference type="ChEBI" id="CHEBI:57705"/>
    </ligand>
</feature>
<keyword evidence="2 10" id="KW-0132">Cell division</keyword>
<evidence type="ECO:0000256" key="11">
    <source>
        <dbReference type="SAM" id="Phobius"/>
    </source>
</evidence>
<dbReference type="Gene3D" id="3.40.50.2000">
    <property type="entry name" value="Glycogen Phosphorylase B"/>
    <property type="match status" value="2"/>
</dbReference>
<sequence>MKKIIITGGHFTPGLAIIPVLRKKGFLPFWVGEENAVLGTKIKTLEARILPGLDVPYYAITTAKFSRNNLFLFILNLWKLPVGFIQSFLILVKVKPRAVLSFGGYVSYPVCFTAWLLGIPIIVHEQTAASGLANRQVAKIARFVAISFENSRKAFTKEKTVLTGNLVRESIFEIPKKRSKRKKNRIPVIYITGGSRGSQAINKAVFEIAEELAQSFVVYHQTGSLDLETANKISQKIKNGNYRTQDVIAPTEVERRLEEADLVIARSGANTVSEIAICQIPAIFIPLPFAGSDEQTKNAELLEEAGMAQILPQDQLSGTVLLEMINKVYGQIDNYRKNASRVSALIPQDASFKLVSLIEKAI</sequence>
<dbReference type="GO" id="GO:0009252">
    <property type="term" value="P:peptidoglycan biosynthetic process"/>
    <property type="evidence" value="ECO:0007669"/>
    <property type="project" value="UniProtKB-UniRule"/>
</dbReference>
<evidence type="ECO:0000313" key="15">
    <source>
        <dbReference type="Proteomes" id="UP000177685"/>
    </source>
</evidence>
<keyword evidence="5 10" id="KW-0133">Cell shape</keyword>
<dbReference type="Proteomes" id="UP000177685">
    <property type="component" value="Unassembled WGS sequence"/>
</dbReference>
<evidence type="ECO:0000256" key="4">
    <source>
        <dbReference type="ARBA" id="ARBA00022679"/>
    </source>
</evidence>
<dbReference type="PANTHER" id="PTHR21015:SF22">
    <property type="entry name" value="GLYCOSYLTRANSFERASE"/>
    <property type="match status" value="1"/>
</dbReference>
<name>A0A1G1VIH8_9BACT</name>
<dbReference type="InterPro" id="IPR007235">
    <property type="entry name" value="Glyco_trans_28_C"/>
</dbReference>
<dbReference type="HAMAP" id="MF_00033">
    <property type="entry name" value="MurG"/>
    <property type="match status" value="1"/>
</dbReference>
<evidence type="ECO:0000313" key="14">
    <source>
        <dbReference type="EMBL" id="OGY15027.1"/>
    </source>
</evidence>
<keyword evidence="7 10" id="KW-0472">Membrane</keyword>
<keyword evidence="11" id="KW-1133">Transmembrane helix</keyword>
<accession>A0A1G1VIH8</accession>
<feature type="domain" description="Glycosyltransferase family 28 N-terminal" evidence="12">
    <location>
        <begin position="7"/>
        <end position="145"/>
    </location>
</feature>
<dbReference type="Pfam" id="PF04101">
    <property type="entry name" value="Glyco_tran_28_C"/>
    <property type="match status" value="1"/>
</dbReference>
<dbReference type="CDD" id="cd03785">
    <property type="entry name" value="GT28_MurG"/>
    <property type="match status" value="1"/>
</dbReference>
<comment type="catalytic activity">
    <reaction evidence="10">
        <text>di-trans,octa-cis-undecaprenyl diphospho-N-acetyl-alpha-D-muramoyl-L-alanyl-D-glutamyl-meso-2,6-diaminopimeloyl-D-alanyl-D-alanine + UDP-N-acetyl-alpha-D-glucosamine = di-trans,octa-cis-undecaprenyl diphospho-[N-acetyl-alpha-D-glucosaminyl-(1-&gt;4)]-N-acetyl-alpha-D-muramoyl-L-alanyl-D-glutamyl-meso-2,6-diaminopimeloyl-D-alanyl-D-alanine + UDP + H(+)</text>
        <dbReference type="Rhea" id="RHEA:31227"/>
        <dbReference type="ChEBI" id="CHEBI:15378"/>
        <dbReference type="ChEBI" id="CHEBI:57705"/>
        <dbReference type="ChEBI" id="CHEBI:58223"/>
        <dbReference type="ChEBI" id="CHEBI:61387"/>
        <dbReference type="ChEBI" id="CHEBI:61388"/>
        <dbReference type="EC" id="2.4.1.227"/>
    </reaction>
</comment>
<protein>
    <recommendedName>
        <fullName evidence="10">UDP-N-acetylglucosamine--N-acetylmuramyl-(pentapeptide) pyrophosphoryl-undecaprenol N-acetylglucosamine transferase</fullName>
        <ecNumber evidence="10">2.4.1.227</ecNumber>
    </recommendedName>
    <alternativeName>
        <fullName evidence="10">Undecaprenyl-PP-MurNAc-pentapeptide-UDPGlcNAc GlcNAc transferase</fullName>
    </alternativeName>
</protein>
<dbReference type="GO" id="GO:0005886">
    <property type="term" value="C:plasma membrane"/>
    <property type="evidence" value="ECO:0007669"/>
    <property type="project" value="UniProtKB-SubCell"/>
</dbReference>
<dbReference type="GO" id="GO:0050511">
    <property type="term" value="F:undecaprenyldiphospho-muramoylpentapeptide beta-N-acetylglucosaminyltransferase activity"/>
    <property type="evidence" value="ECO:0007669"/>
    <property type="project" value="UniProtKB-UniRule"/>
</dbReference>
<feature type="binding site" evidence="10">
    <location>
        <begin position="7"/>
        <end position="9"/>
    </location>
    <ligand>
        <name>UDP-N-acetyl-alpha-D-glucosamine</name>
        <dbReference type="ChEBI" id="CHEBI:57705"/>
    </ligand>
</feature>
<comment type="caution">
    <text evidence="10">Lacks conserved residue(s) required for the propagation of feature annotation.</text>
</comment>
<feature type="binding site" evidence="10">
    <location>
        <position position="168"/>
    </location>
    <ligand>
        <name>UDP-N-acetyl-alpha-D-glucosamine</name>
        <dbReference type="ChEBI" id="CHEBI:57705"/>
    </ligand>
</feature>
<evidence type="ECO:0000256" key="7">
    <source>
        <dbReference type="ARBA" id="ARBA00023136"/>
    </source>
</evidence>
<evidence type="ECO:0000256" key="8">
    <source>
        <dbReference type="ARBA" id="ARBA00023306"/>
    </source>
</evidence>
<comment type="function">
    <text evidence="10">Cell wall formation. Catalyzes the transfer of a GlcNAc subunit on undecaprenyl-pyrophosphoryl-MurNAc-pentapeptide (lipid intermediate I) to form undecaprenyl-pyrophosphoryl-MurNAc-(pentapeptide)GlcNAc (lipid intermediate II).</text>
</comment>
<dbReference type="InterPro" id="IPR006009">
    <property type="entry name" value="GlcNAc_MurG"/>
</dbReference>
<proteinExistence type="inferred from homology"/>
<comment type="pathway">
    <text evidence="10">Cell wall biogenesis; peptidoglycan biosynthesis.</text>
</comment>
<comment type="similarity">
    <text evidence="10">Belongs to the glycosyltransferase 28 family. MurG subfamily.</text>
</comment>
<dbReference type="InterPro" id="IPR004276">
    <property type="entry name" value="GlycoTrans_28_N"/>
</dbReference>
<dbReference type="AlphaFoldDB" id="A0A1G1VIH8"/>
<dbReference type="GO" id="GO:0005975">
    <property type="term" value="P:carbohydrate metabolic process"/>
    <property type="evidence" value="ECO:0007669"/>
    <property type="project" value="InterPro"/>
</dbReference>
<keyword evidence="1 10" id="KW-1003">Cell membrane</keyword>
<keyword evidence="4 10" id="KW-0808">Transferase</keyword>
<feature type="transmembrane region" description="Helical" evidence="11">
    <location>
        <begin position="99"/>
        <end position="123"/>
    </location>
</feature>
<evidence type="ECO:0000256" key="2">
    <source>
        <dbReference type="ARBA" id="ARBA00022618"/>
    </source>
</evidence>
<dbReference type="EC" id="2.4.1.227" evidence="10"/>
<keyword evidence="11" id="KW-0812">Transmembrane</keyword>
<reference evidence="14 15" key="1">
    <citation type="journal article" date="2016" name="Nat. Commun.">
        <title>Thousands of microbial genomes shed light on interconnected biogeochemical processes in an aquifer system.</title>
        <authorList>
            <person name="Anantharaman K."/>
            <person name="Brown C.T."/>
            <person name="Hug L.A."/>
            <person name="Sharon I."/>
            <person name="Castelle C.J."/>
            <person name="Probst A.J."/>
            <person name="Thomas B.C."/>
            <person name="Singh A."/>
            <person name="Wilkins M.J."/>
            <person name="Karaoz U."/>
            <person name="Brodie E.L."/>
            <person name="Williams K.H."/>
            <person name="Hubbard S.S."/>
            <person name="Banfield J.F."/>
        </authorList>
    </citation>
    <scope>NUCLEOTIDE SEQUENCE [LARGE SCALE GENOMIC DNA]</scope>
</reference>
<evidence type="ECO:0000259" key="12">
    <source>
        <dbReference type="Pfam" id="PF03033"/>
    </source>
</evidence>
<dbReference type="GO" id="GO:0008360">
    <property type="term" value="P:regulation of cell shape"/>
    <property type="evidence" value="ECO:0007669"/>
    <property type="project" value="UniProtKB-KW"/>
</dbReference>
<evidence type="ECO:0000256" key="9">
    <source>
        <dbReference type="ARBA" id="ARBA00023316"/>
    </source>
</evidence>
<evidence type="ECO:0000256" key="3">
    <source>
        <dbReference type="ARBA" id="ARBA00022676"/>
    </source>
</evidence>
<comment type="caution">
    <text evidence="14">The sequence shown here is derived from an EMBL/GenBank/DDBJ whole genome shotgun (WGS) entry which is preliminary data.</text>
</comment>
<keyword evidence="8 10" id="KW-0131">Cell cycle</keyword>
<keyword evidence="6 10" id="KW-0573">Peptidoglycan synthesis</keyword>
<dbReference type="GO" id="GO:0051991">
    <property type="term" value="F:UDP-N-acetyl-D-glucosamine:N-acetylmuramoyl-L-alanyl-D-glutamyl-meso-2,6-diaminopimelyl-D-alanyl-D-alanine-diphosphoundecaprenol 4-beta-N-acetylglucosaminlytransferase activity"/>
    <property type="evidence" value="ECO:0007669"/>
    <property type="project" value="RHEA"/>
</dbReference>
<gene>
    <name evidence="10" type="primary">murG</name>
    <name evidence="14" type="ORF">A3A58_00645</name>
</gene>
<evidence type="ECO:0000256" key="10">
    <source>
        <dbReference type="HAMAP-Rule" id="MF_00033"/>
    </source>
</evidence>
<evidence type="ECO:0000259" key="13">
    <source>
        <dbReference type="Pfam" id="PF04101"/>
    </source>
</evidence>
<feature type="transmembrane region" description="Helical" evidence="11">
    <location>
        <begin position="70"/>
        <end position="92"/>
    </location>
</feature>
<organism evidence="14 15">
    <name type="scientific">Candidatus Blackburnbacteria bacterium RIFCSPLOWO2_01_FULL_41_27</name>
    <dbReference type="NCBI Taxonomy" id="1797520"/>
    <lineage>
        <taxon>Bacteria</taxon>
        <taxon>Candidatus Blackburniibacteriota</taxon>
    </lineage>
</organism>
<feature type="binding site" evidence="10">
    <location>
        <position position="295"/>
    </location>
    <ligand>
        <name>UDP-N-acetyl-alpha-D-glucosamine</name>
        <dbReference type="ChEBI" id="CHEBI:57705"/>
    </ligand>
</feature>
<dbReference type="Pfam" id="PF03033">
    <property type="entry name" value="Glyco_transf_28"/>
    <property type="match status" value="1"/>
</dbReference>
<dbReference type="EMBL" id="MHCD01000002">
    <property type="protein sequence ID" value="OGY15027.1"/>
    <property type="molecule type" value="Genomic_DNA"/>
</dbReference>
<feature type="domain" description="Glycosyl transferase family 28 C-terminal" evidence="13">
    <location>
        <begin position="188"/>
        <end position="341"/>
    </location>
</feature>
<evidence type="ECO:0000256" key="6">
    <source>
        <dbReference type="ARBA" id="ARBA00022984"/>
    </source>
</evidence>
<dbReference type="GO" id="GO:0051301">
    <property type="term" value="P:cell division"/>
    <property type="evidence" value="ECO:0007669"/>
    <property type="project" value="UniProtKB-KW"/>
</dbReference>
<dbReference type="SUPFAM" id="SSF53756">
    <property type="entry name" value="UDP-Glycosyltransferase/glycogen phosphorylase"/>
    <property type="match status" value="1"/>
</dbReference>
<dbReference type="PANTHER" id="PTHR21015">
    <property type="entry name" value="UDP-N-ACETYLGLUCOSAMINE--N-ACETYLMURAMYL-(PENTAPEPTIDE) PYROPHOSPHORYL-UNDECAPRENOL N-ACETYLGLUCOSAMINE TRANSFERASE 1"/>
    <property type="match status" value="1"/>
</dbReference>
<evidence type="ECO:0000256" key="5">
    <source>
        <dbReference type="ARBA" id="ARBA00022960"/>
    </source>
</evidence>
<keyword evidence="3 10" id="KW-0328">Glycosyltransferase</keyword>
<dbReference type="UniPathway" id="UPA00219"/>
<evidence type="ECO:0000256" key="1">
    <source>
        <dbReference type="ARBA" id="ARBA00022475"/>
    </source>
</evidence>
<comment type="subcellular location">
    <subcellularLocation>
        <location evidence="10">Cell membrane</location>
        <topology evidence="10">Peripheral membrane protein</topology>
        <orientation evidence="10">Cytoplasmic side</orientation>
    </subcellularLocation>
</comment>
<keyword evidence="9 10" id="KW-0961">Cell wall biogenesis/degradation</keyword>
<dbReference type="GO" id="GO:0071555">
    <property type="term" value="P:cell wall organization"/>
    <property type="evidence" value="ECO:0007669"/>
    <property type="project" value="UniProtKB-KW"/>
</dbReference>